<dbReference type="GO" id="GO:0019684">
    <property type="term" value="P:photosynthesis, light reaction"/>
    <property type="evidence" value="ECO:0007669"/>
    <property type="project" value="InterPro"/>
</dbReference>
<keyword evidence="8" id="KW-0408">Iron</keyword>
<evidence type="ECO:0000256" key="6">
    <source>
        <dbReference type="ARBA" id="ARBA00022723"/>
    </source>
</evidence>
<sequence length="150" mass="17282">MKKSLLVIIGFVGIISISLAFTPHEDPTYKNLKVLPKNINKEQLDSVMHHFTGSLGVKCTYCHMRNEETKTWNFASDENKHKLVARDMMKMMEKINDKYFDVTGAKHDLNAKLMVTCYTCHHGSTEPATKTPKREEPPRRDNDSTRNNQQ</sequence>
<name>A0A1M5FKG0_9BACT</name>
<evidence type="ECO:0000256" key="1">
    <source>
        <dbReference type="ARBA" id="ARBA00003196"/>
    </source>
</evidence>
<feature type="compositionally biased region" description="Basic and acidic residues" evidence="9">
    <location>
        <begin position="132"/>
        <end position="144"/>
    </location>
</feature>
<dbReference type="NCBIfam" id="NF033196">
    <property type="entry name" value="c_type_nonphoto"/>
    <property type="match status" value="1"/>
</dbReference>
<protein>
    <recommendedName>
        <fullName evidence="2">Photosynthetic reaction center cytochrome c subunit</fullName>
    </recommendedName>
</protein>
<reference evidence="10 11" key="1">
    <citation type="submission" date="2016-11" db="EMBL/GenBank/DDBJ databases">
        <authorList>
            <person name="Jaros S."/>
            <person name="Januszkiewicz K."/>
            <person name="Wedrychowicz H."/>
        </authorList>
    </citation>
    <scope>NUCLEOTIDE SEQUENCE [LARGE SCALE GENOMIC DNA]</scope>
    <source>
        <strain evidence="10 11">DSM 18119</strain>
    </source>
</reference>
<evidence type="ECO:0000256" key="7">
    <source>
        <dbReference type="ARBA" id="ARBA00022982"/>
    </source>
</evidence>
<evidence type="ECO:0000313" key="11">
    <source>
        <dbReference type="Proteomes" id="UP000184048"/>
    </source>
</evidence>
<dbReference type="InterPro" id="IPR036280">
    <property type="entry name" value="Multihaem_cyt_sf"/>
</dbReference>
<dbReference type="RefSeq" id="WP_072836980.1">
    <property type="nucleotide sequence ID" value="NZ_FQUU01000023.1"/>
</dbReference>
<dbReference type="GO" id="GO:0030077">
    <property type="term" value="C:plasma membrane light-harvesting complex"/>
    <property type="evidence" value="ECO:0007669"/>
    <property type="project" value="InterPro"/>
</dbReference>
<evidence type="ECO:0000256" key="3">
    <source>
        <dbReference type="ARBA" id="ARBA00022448"/>
    </source>
</evidence>
<evidence type="ECO:0000313" key="10">
    <source>
        <dbReference type="EMBL" id="SHF91934.1"/>
    </source>
</evidence>
<dbReference type="AlphaFoldDB" id="A0A1M5FKG0"/>
<keyword evidence="3" id="KW-0813">Transport</keyword>
<evidence type="ECO:0000256" key="8">
    <source>
        <dbReference type="ARBA" id="ARBA00023004"/>
    </source>
</evidence>
<dbReference type="GO" id="GO:0009055">
    <property type="term" value="F:electron transfer activity"/>
    <property type="evidence" value="ECO:0007669"/>
    <property type="project" value="InterPro"/>
</dbReference>
<proteinExistence type="predicted"/>
<dbReference type="InterPro" id="IPR003158">
    <property type="entry name" value="Photosyn_RC_cyt_c-su"/>
</dbReference>
<dbReference type="GO" id="GO:0005506">
    <property type="term" value="F:iron ion binding"/>
    <property type="evidence" value="ECO:0007669"/>
    <property type="project" value="InterPro"/>
</dbReference>
<evidence type="ECO:0000256" key="4">
    <source>
        <dbReference type="ARBA" id="ARBA00022531"/>
    </source>
</evidence>
<gene>
    <name evidence="10" type="ORF">SAMN02745131_03862</name>
</gene>
<dbReference type="OrthoDB" id="951235at2"/>
<evidence type="ECO:0000256" key="9">
    <source>
        <dbReference type="SAM" id="MobiDB-lite"/>
    </source>
</evidence>
<keyword evidence="5" id="KW-0349">Heme</keyword>
<evidence type="ECO:0000256" key="5">
    <source>
        <dbReference type="ARBA" id="ARBA00022617"/>
    </source>
</evidence>
<dbReference type="STRING" id="1121884.SAMN02745131_03862"/>
<comment type="function">
    <text evidence="1">The reaction center of purple bacteria contains a tightly bound cytochrome molecule which re-reduces the photo oxidized primary electron donor.</text>
</comment>
<keyword evidence="4" id="KW-0602">Photosynthesis</keyword>
<dbReference type="GO" id="GO:0020037">
    <property type="term" value="F:heme binding"/>
    <property type="evidence" value="ECO:0007669"/>
    <property type="project" value="InterPro"/>
</dbReference>
<accession>A0A1M5FKG0</accession>
<dbReference type="Pfam" id="PF02276">
    <property type="entry name" value="CytoC_RC"/>
    <property type="match status" value="1"/>
</dbReference>
<keyword evidence="7" id="KW-0249">Electron transport</keyword>
<organism evidence="10 11">
    <name type="scientific">Flavisolibacter ginsengisoli DSM 18119</name>
    <dbReference type="NCBI Taxonomy" id="1121884"/>
    <lineage>
        <taxon>Bacteria</taxon>
        <taxon>Pseudomonadati</taxon>
        <taxon>Bacteroidota</taxon>
        <taxon>Chitinophagia</taxon>
        <taxon>Chitinophagales</taxon>
        <taxon>Chitinophagaceae</taxon>
        <taxon>Flavisolibacter</taxon>
    </lineage>
</organism>
<feature type="region of interest" description="Disordered" evidence="9">
    <location>
        <begin position="123"/>
        <end position="150"/>
    </location>
</feature>
<keyword evidence="6" id="KW-0479">Metal-binding</keyword>
<dbReference type="SUPFAM" id="SSF48695">
    <property type="entry name" value="Multiheme cytochromes"/>
    <property type="match status" value="1"/>
</dbReference>
<dbReference type="Proteomes" id="UP000184048">
    <property type="component" value="Unassembled WGS sequence"/>
</dbReference>
<evidence type="ECO:0000256" key="2">
    <source>
        <dbReference type="ARBA" id="ARBA00015978"/>
    </source>
</evidence>
<dbReference type="EMBL" id="FQUU01000023">
    <property type="protein sequence ID" value="SHF91934.1"/>
    <property type="molecule type" value="Genomic_DNA"/>
</dbReference>
<keyword evidence="11" id="KW-1185">Reference proteome</keyword>
<dbReference type="Gene3D" id="1.10.468.10">
    <property type="entry name" value="Photosynthetic Reaction Center, subunit C, domain 2"/>
    <property type="match status" value="1"/>
</dbReference>
<dbReference type="InterPro" id="IPR023119">
    <property type="entry name" value="Multihaem_cyt_PRC_cyt_su-like"/>
</dbReference>